<evidence type="ECO:0000313" key="7">
    <source>
        <dbReference type="EMBL" id="KAJ1642470.1"/>
    </source>
</evidence>
<dbReference type="GO" id="GO:0030915">
    <property type="term" value="C:Smc5-Smc6 complex"/>
    <property type="evidence" value="ECO:0007669"/>
    <property type="project" value="TreeGrafter"/>
</dbReference>
<dbReference type="PANTHER" id="PTHR45916">
    <property type="entry name" value="STRUCTURAL MAINTENANCE OF CHROMOSOMES PROTEIN 5"/>
    <property type="match status" value="1"/>
</dbReference>
<dbReference type="GO" id="GO:0005634">
    <property type="term" value="C:nucleus"/>
    <property type="evidence" value="ECO:0007669"/>
    <property type="project" value="TreeGrafter"/>
</dbReference>
<dbReference type="GO" id="GO:0000724">
    <property type="term" value="P:double-strand break repair via homologous recombination"/>
    <property type="evidence" value="ECO:0007669"/>
    <property type="project" value="TreeGrafter"/>
</dbReference>
<dbReference type="AlphaFoldDB" id="A0A9W8CG61"/>
<comment type="caution">
    <text evidence="7">The sequence shown here is derived from an EMBL/GenBank/DDBJ whole genome shotgun (WGS) entry which is preliminary data.</text>
</comment>
<dbReference type="Gene3D" id="3.40.50.300">
    <property type="entry name" value="P-loop containing nucleotide triphosphate hydrolases"/>
    <property type="match status" value="2"/>
</dbReference>
<feature type="compositionally biased region" description="Acidic residues" evidence="5">
    <location>
        <begin position="999"/>
        <end position="1008"/>
    </location>
</feature>
<proteinExistence type="inferred from homology"/>
<dbReference type="Proteomes" id="UP001145021">
    <property type="component" value="Unassembled WGS sequence"/>
</dbReference>
<evidence type="ECO:0000259" key="6">
    <source>
        <dbReference type="Pfam" id="PF02463"/>
    </source>
</evidence>
<dbReference type="InterPro" id="IPR003395">
    <property type="entry name" value="RecF/RecN/SMC_N"/>
</dbReference>
<evidence type="ECO:0000256" key="3">
    <source>
        <dbReference type="ARBA" id="ARBA00023054"/>
    </source>
</evidence>
<accession>A0A9W8CG61</accession>
<keyword evidence="3 4" id="KW-0175">Coiled coil</keyword>
<feature type="compositionally biased region" description="Polar residues" evidence="5">
    <location>
        <begin position="41"/>
        <end position="51"/>
    </location>
</feature>
<dbReference type="PANTHER" id="PTHR45916:SF1">
    <property type="entry name" value="STRUCTURAL MAINTENANCE OF CHROMOSOMES PROTEIN 5"/>
    <property type="match status" value="1"/>
</dbReference>
<keyword evidence="8" id="KW-1185">Reference proteome</keyword>
<feature type="domain" description="RecF/RecN/SMC N-terminal" evidence="6">
    <location>
        <begin position="62"/>
        <end position="1098"/>
    </location>
</feature>
<dbReference type="Gene3D" id="1.10.287.1490">
    <property type="match status" value="1"/>
</dbReference>
<protein>
    <recommendedName>
        <fullName evidence="2">Structural maintenance of chromosomes protein 5</fullName>
    </recommendedName>
</protein>
<feature type="coiled-coil region" evidence="4">
    <location>
        <begin position="242"/>
        <end position="269"/>
    </location>
</feature>
<evidence type="ECO:0000313" key="8">
    <source>
        <dbReference type="Proteomes" id="UP001145021"/>
    </source>
</evidence>
<dbReference type="InterPro" id="IPR027417">
    <property type="entry name" value="P-loop_NTPase"/>
</dbReference>
<evidence type="ECO:0000256" key="2">
    <source>
        <dbReference type="ARBA" id="ARBA00018687"/>
    </source>
</evidence>
<feature type="coiled-coil region" evidence="4">
    <location>
        <begin position="731"/>
        <end position="783"/>
    </location>
</feature>
<gene>
    <name evidence="7" type="primary">SMC5</name>
    <name evidence="7" type="ORF">LPJ64_005690</name>
</gene>
<feature type="compositionally biased region" description="Acidic residues" evidence="5">
    <location>
        <begin position="27"/>
        <end position="36"/>
    </location>
</feature>
<organism evidence="7 8">
    <name type="scientific">Coemansia asiatica</name>
    <dbReference type="NCBI Taxonomy" id="1052880"/>
    <lineage>
        <taxon>Eukaryota</taxon>
        <taxon>Fungi</taxon>
        <taxon>Fungi incertae sedis</taxon>
        <taxon>Zoopagomycota</taxon>
        <taxon>Kickxellomycotina</taxon>
        <taxon>Kickxellomycetes</taxon>
        <taxon>Kickxellales</taxon>
        <taxon>Kickxellaceae</taxon>
        <taxon>Coemansia</taxon>
    </lineage>
</organism>
<sequence length="1153" mass="131590">MSKKPNGLDSKLRAVNLGSSRKRALESDEESGSESEENYKNIKSTRMSVSKGTKEGYKPGSIKHISLRNFVTYDSIEVSPGPNMNMIIGPNGTGKSTIVCAIALGLGEKPAILGRAKDLSEFVKHGHAQGHVEITLAGPAHMADSDVKIRREIYRESNKSIWFVNDRQTTAAEVIRVTKELNVQVGSLCQFLPQDRVVEFSKMSPQDLLRETVMAVGRDDLIELQKKLVEKRQKERKMIEDEKRLLLEAQTLKKKNEVLERDVQRWQERQQAESQLRVLTALVPVARYTQAKARHDQAKEERRKAHVHYQEVRNATGPAEAEILELETRVAASENQRRQLADRRVLLEREARKQLTKCERLESAQRDLNSEMDALKRRAQKRKETIAALRSEIARLEAEFGEIPRPPDAEPEEMLQEIADLRSRKLEMNNEIIQIQEEQNGLSRSGTRINADIGSRTAQMRDLDDVVVQRREALRRFNEDTFKALEWLEANRSMFSQHVFAPVCLEASVRDSRFAAIIESVVGMSTLRTFVVQCDEDYHKFARNVIDTMKLRVDVVSLRKTLDDFHPPLPQSRLSSLGFDGYALDFIDAPRPVLAAMCDRDRIHETPVALGSVDNQAIESQNLFKEYVADGTKYSITRGRYGSRASTVTTMRTRPQARLLSAGETDESRAQRERLTREIDELRNQLGENEKTMRKLGMRERKVRDSHRQIEFRESELRKERENRTEAMRVFNRAQVRIESKQAQLDSLVSEERKEAQGGQTLVQQERKRIESELRENAQSRTQAIADVAQAVSEIATVLHDAASTGLQGLCNARALNSLREEADRQRRAVDEAREAFERANLAFGEAKEHAKMCLEETRSVTDGMTDDERQAVRDAQEQRREVTCEELEIELSTCRQRLSMAANSGLSARVMEQYAERKAQLENVETECERIVVGLRSVRNQKRSLRRKWEGPLNQIIQEISENFTRMFDHIGCSGEVRLKRVGDGVVSVPDTTATADMDPEHDENNDGDNSQQEPPRDDEDYGSWGIEIRVSFRSNEDLQALDNHRQSGGERAVSTIVYLQSLQSLVAAPFRVVDEINQGMDQRNERLIHALIVNTACQPDVGQYFLITPKLLQDLEYHPMMKILCIFNGEWQPEAFNFSKYISNARSTAVR</sequence>
<dbReference type="EMBL" id="JANBOH010000395">
    <property type="protein sequence ID" value="KAJ1642470.1"/>
    <property type="molecule type" value="Genomic_DNA"/>
</dbReference>
<dbReference type="Pfam" id="PF02463">
    <property type="entry name" value="SMC_N"/>
    <property type="match status" value="1"/>
</dbReference>
<evidence type="ECO:0000256" key="5">
    <source>
        <dbReference type="SAM" id="MobiDB-lite"/>
    </source>
</evidence>
<feature type="region of interest" description="Disordered" evidence="5">
    <location>
        <begin position="1"/>
        <end position="55"/>
    </location>
</feature>
<feature type="coiled-coil region" evidence="4">
    <location>
        <begin position="323"/>
        <end position="438"/>
    </location>
</feature>
<evidence type="ECO:0000256" key="4">
    <source>
        <dbReference type="SAM" id="Coils"/>
    </source>
</evidence>
<dbReference type="SUPFAM" id="SSF52540">
    <property type="entry name" value="P-loop containing nucleoside triphosphate hydrolases"/>
    <property type="match status" value="1"/>
</dbReference>
<feature type="region of interest" description="Disordered" evidence="5">
    <location>
        <begin position="990"/>
        <end position="1024"/>
    </location>
</feature>
<evidence type="ECO:0000256" key="1">
    <source>
        <dbReference type="ARBA" id="ARBA00010171"/>
    </source>
</evidence>
<reference evidence="7" key="1">
    <citation type="submission" date="2022-07" db="EMBL/GenBank/DDBJ databases">
        <title>Phylogenomic reconstructions and comparative analyses of Kickxellomycotina fungi.</title>
        <authorList>
            <person name="Reynolds N.K."/>
            <person name="Stajich J.E."/>
            <person name="Barry K."/>
            <person name="Grigoriev I.V."/>
            <person name="Crous P."/>
            <person name="Smith M.E."/>
        </authorList>
    </citation>
    <scope>NUCLEOTIDE SEQUENCE</scope>
    <source>
        <strain evidence="7">NBRC 105413</strain>
    </source>
</reference>
<feature type="coiled-coil region" evidence="4">
    <location>
        <begin position="665"/>
        <end position="699"/>
    </location>
</feature>
<name>A0A9W8CG61_9FUNG</name>
<dbReference type="GO" id="GO:0003697">
    <property type="term" value="F:single-stranded DNA binding"/>
    <property type="evidence" value="ECO:0007669"/>
    <property type="project" value="TreeGrafter"/>
</dbReference>
<comment type="similarity">
    <text evidence="1">Belongs to the SMC family. SMC5 subfamily.</text>
</comment>
<feature type="coiled-coil region" evidence="4">
    <location>
        <begin position="816"/>
        <end position="843"/>
    </location>
</feature>